<feature type="region of interest" description="Disordered" evidence="1">
    <location>
        <begin position="312"/>
        <end position="348"/>
    </location>
</feature>
<accession>A0ABD3ND53</accession>
<feature type="compositionally biased region" description="Low complexity" evidence="1">
    <location>
        <begin position="576"/>
        <end position="589"/>
    </location>
</feature>
<dbReference type="AlphaFoldDB" id="A0ABD3ND53"/>
<organism evidence="2 3">
    <name type="scientific">Cyclotella atomus</name>
    <dbReference type="NCBI Taxonomy" id="382360"/>
    <lineage>
        <taxon>Eukaryota</taxon>
        <taxon>Sar</taxon>
        <taxon>Stramenopiles</taxon>
        <taxon>Ochrophyta</taxon>
        <taxon>Bacillariophyta</taxon>
        <taxon>Coscinodiscophyceae</taxon>
        <taxon>Thalassiosirophycidae</taxon>
        <taxon>Stephanodiscales</taxon>
        <taxon>Stephanodiscaceae</taxon>
        <taxon>Cyclotella</taxon>
    </lineage>
</organism>
<protein>
    <submittedName>
        <fullName evidence="2">Uncharacterized protein</fullName>
    </submittedName>
</protein>
<evidence type="ECO:0000313" key="2">
    <source>
        <dbReference type="EMBL" id="KAL3773564.1"/>
    </source>
</evidence>
<evidence type="ECO:0000256" key="1">
    <source>
        <dbReference type="SAM" id="MobiDB-lite"/>
    </source>
</evidence>
<feature type="compositionally biased region" description="Polar residues" evidence="1">
    <location>
        <begin position="482"/>
        <end position="497"/>
    </location>
</feature>
<evidence type="ECO:0000313" key="3">
    <source>
        <dbReference type="Proteomes" id="UP001530400"/>
    </source>
</evidence>
<name>A0ABD3ND53_9STRA</name>
<proteinExistence type="predicted"/>
<reference evidence="2 3" key="1">
    <citation type="submission" date="2024-10" db="EMBL/GenBank/DDBJ databases">
        <title>Updated reference genomes for cyclostephanoid diatoms.</title>
        <authorList>
            <person name="Roberts W.R."/>
            <person name="Alverson A.J."/>
        </authorList>
    </citation>
    <scope>NUCLEOTIDE SEQUENCE [LARGE SCALE GENOMIC DNA]</scope>
    <source>
        <strain evidence="2 3">AJA010-31</strain>
    </source>
</reference>
<keyword evidence="3" id="KW-1185">Reference proteome</keyword>
<feature type="region of interest" description="Disordered" evidence="1">
    <location>
        <begin position="477"/>
        <end position="498"/>
    </location>
</feature>
<dbReference type="PANTHER" id="PTHR35213:SF3">
    <property type="entry name" value="MYB-LIKE DOMAIN-CONTAINING PROTEIN"/>
    <property type="match status" value="1"/>
</dbReference>
<sequence>MDRGDGIRWPSNPYHVPLSYNHHQPQTDASDSTSRNSPEQAFISKIRDDAALCRLIKQRKTRWIEEEDEFASFLVKEFEHGMARDVTNSTTLRAYLSRKLICTPMRISKKYAGKKVGTILYHRKELLPEIVEISSQTHLQLEQKCLAALVVQLNRMMESEKKAAELKAKAKQNLAVQEKAVVPDPANNANDQMPMLSQDTVHQMKQQLQIKSHQHHQNSFNPSRHQVIGNQQGVSQIQHPHAFNHTAYQAGVYVRQPPMGPSVQNPTVYSHNIIKPPTGNTAEPMMHTMQYFPSNAAMPVQYNQDYSASANAEVPSKKPSSSAHFQHNRVGKASDGAARTTVNRNPTAFRSDGSMLDLVAGFDKHAASLIPKPDIIAVLESRPSSTTWPQDSHFFSTTGVEESPYITSKSFDEMHKCLGGIDIPSKPSHLDLNATSNTRPNDDEKPILSAESPYITSKSFDDMHRCLGMSHFDLRENESPKSVKSQDNGSTESSSAYVESMPTVDINAEHRESIDPRSDKYLSAFSPFDGSRIMQDHDAPCNFDSLSQRAPLQVHQAFQTIFEPVSHTNPRYRAESQFSPSQSSTQSASMRYAAPSEYGLAKFLNKNCASAYPHAVSTGTSEQSSDRGNSSPDQSD</sequence>
<feature type="compositionally biased region" description="Polar residues" evidence="1">
    <location>
        <begin position="617"/>
        <end position="636"/>
    </location>
</feature>
<feature type="region of interest" description="Disordered" evidence="1">
    <location>
        <begin position="614"/>
        <end position="636"/>
    </location>
</feature>
<dbReference type="PANTHER" id="PTHR35213">
    <property type="entry name" value="RING-TYPE DOMAIN-CONTAINING PROTEIN-RELATED"/>
    <property type="match status" value="1"/>
</dbReference>
<feature type="compositionally biased region" description="Polar residues" evidence="1">
    <location>
        <begin position="21"/>
        <end position="39"/>
    </location>
</feature>
<gene>
    <name evidence="2" type="ORF">ACHAWO_003051</name>
</gene>
<feature type="region of interest" description="Disordered" evidence="1">
    <location>
        <begin position="572"/>
        <end position="591"/>
    </location>
</feature>
<dbReference type="EMBL" id="JALLPJ020001228">
    <property type="protein sequence ID" value="KAL3773564.1"/>
    <property type="molecule type" value="Genomic_DNA"/>
</dbReference>
<comment type="caution">
    <text evidence="2">The sequence shown here is derived from an EMBL/GenBank/DDBJ whole genome shotgun (WGS) entry which is preliminary data.</text>
</comment>
<feature type="region of interest" description="Disordered" evidence="1">
    <location>
        <begin position="425"/>
        <end position="454"/>
    </location>
</feature>
<feature type="region of interest" description="Disordered" evidence="1">
    <location>
        <begin position="1"/>
        <end position="39"/>
    </location>
</feature>
<dbReference type="Proteomes" id="UP001530400">
    <property type="component" value="Unassembled WGS sequence"/>
</dbReference>